<dbReference type="Proteomes" id="UP000001555">
    <property type="component" value="Unassembled WGS sequence"/>
</dbReference>
<dbReference type="PaxDb" id="6945-B7PSI1"/>
<dbReference type="Pfam" id="PF01465">
    <property type="entry name" value="GRIP"/>
    <property type="match status" value="1"/>
</dbReference>
<dbReference type="PROSITE" id="PS50913">
    <property type="entry name" value="GRIP"/>
    <property type="match status" value="1"/>
</dbReference>
<evidence type="ECO:0000256" key="2">
    <source>
        <dbReference type="ARBA" id="ARBA00004496"/>
    </source>
</evidence>
<feature type="compositionally biased region" description="Basic and acidic residues" evidence="7">
    <location>
        <begin position="70"/>
        <end position="82"/>
    </location>
</feature>
<dbReference type="EMBL" id="ABJB011017259">
    <property type="status" value="NOT_ANNOTATED_CDS"/>
    <property type="molecule type" value="Genomic_DNA"/>
</dbReference>
<feature type="region of interest" description="Disordered" evidence="7">
    <location>
        <begin position="55"/>
        <end position="99"/>
    </location>
</feature>
<evidence type="ECO:0000256" key="3">
    <source>
        <dbReference type="ARBA" id="ARBA00022490"/>
    </source>
</evidence>
<dbReference type="EMBL" id="ABJB010061739">
    <property type="status" value="NOT_ANNOTATED_CDS"/>
    <property type="molecule type" value="Genomic_DNA"/>
</dbReference>
<keyword evidence="3" id="KW-0963">Cytoplasm</keyword>
<dbReference type="VEuPathDB" id="VectorBase:ISCI019493"/>
<dbReference type="PANTHER" id="PTHR23157:SF25">
    <property type="entry name" value="GRIP AND COILED-COIL DOMAIN-CONTAINING PROTEIN 1"/>
    <property type="match status" value="1"/>
</dbReference>
<evidence type="ECO:0000256" key="1">
    <source>
        <dbReference type="ARBA" id="ARBA00004184"/>
    </source>
</evidence>
<reference evidence="9 11" key="1">
    <citation type="submission" date="2008-03" db="EMBL/GenBank/DDBJ databases">
        <title>Annotation of Ixodes scapularis.</title>
        <authorList>
            <consortium name="Ixodes scapularis Genome Project Consortium"/>
            <person name="Caler E."/>
            <person name="Hannick L.I."/>
            <person name="Bidwell S."/>
            <person name="Joardar V."/>
            <person name="Thiagarajan M."/>
            <person name="Amedeo P."/>
            <person name="Galinsky K.J."/>
            <person name="Schobel S."/>
            <person name="Inman J."/>
            <person name="Hostetler J."/>
            <person name="Miller J."/>
            <person name="Hammond M."/>
            <person name="Megy K."/>
            <person name="Lawson D."/>
            <person name="Kodira C."/>
            <person name="Sutton G."/>
            <person name="Meyer J."/>
            <person name="Hill C.A."/>
            <person name="Birren B."/>
            <person name="Nene V."/>
            <person name="Collins F."/>
            <person name="Alarcon-Chaidez F."/>
            <person name="Wikel S."/>
            <person name="Strausberg R."/>
        </authorList>
    </citation>
    <scope>NUCLEOTIDE SEQUENCE [LARGE SCALE GENOMIC DNA]</scope>
    <source>
        <strain evidence="11">Wikel</strain>
        <strain evidence="9">Wikel colony</strain>
    </source>
</reference>
<evidence type="ECO:0000256" key="7">
    <source>
        <dbReference type="SAM" id="MobiDB-lite"/>
    </source>
</evidence>
<dbReference type="InterPro" id="IPR051952">
    <property type="entry name" value="Golgi-autophagy_related"/>
</dbReference>
<feature type="compositionally biased region" description="Polar residues" evidence="7">
    <location>
        <begin position="55"/>
        <end position="69"/>
    </location>
</feature>
<dbReference type="EMBL" id="ABJB010476536">
    <property type="status" value="NOT_ANNOTATED_CDS"/>
    <property type="molecule type" value="Genomic_DNA"/>
</dbReference>
<feature type="coiled-coil region" evidence="6">
    <location>
        <begin position="421"/>
        <end position="455"/>
    </location>
</feature>
<keyword evidence="11" id="KW-1185">Reference proteome</keyword>
<dbReference type="GO" id="GO:0005794">
    <property type="term" value="C:Golgi apparatus"/>
    <property type="evidence" value="ECO:0000318"/>
    <property type="project" value="GO_Central"/>
</dbReference>
<dbReference type="InterPro" id="IPR000237">
    <property type="entry name" value="GRIP_dom"/>
</dbReference>
<evidence type="ECO:0000313" key="10">
    <source>
        <dbReference type="EnsemblMetazoa" id="ISCW019493-PA"/>
    </source>
</evidence>
<comment type="subcellular location">
    <subcellularLocation>
        <location evidence="2">Cytoplasm</location>
    </subcellularLocation>
    <subcellularLocation>
        <location evidence="1">Endomembrane system</location>
        <topology evidence="1">Peripheral membrane protein</topology>
    </subcellularLocation>
</comment>
<organism>
    <name type="scientific">Ixodes scapularis</name>
    <name type="common">Black-legged tick</name>
    <name type="synonym">Deer tick</name>
    <dbReference type="NCBI Taxonomy" id="6945"/>
    <lineage>
        <taxon>Eukaryota</taxon>
        <taxon>Metazoa</taxon>
        <taxon>Ecdysozoa</taxon>
        <taxon>Arthropoda</taxon>
        <taxon>Chelicerata</taxon>
        <taxon>Arachnida</taxon>
        <taxon>Acari</taxon>
        <taxon>Parasitiformes</taxon>
        <taxon>Ixodida</taxon>
        <taxon>Ixodoidea</taxon>
        <taxon>Ixodidae</taxon>
        <taxon>Ixodinae</taxon>
        <taxon>Ixodes</taxon>
    </lineage>
</organism>
<dbReference type="AlphaFoldDB" id="B7PSI1"/>
<evidence type="ECO:0000256" key="6">
    <source>
        <dbReference type="SAM" id="Coils"/>
    </source>
</evidence>
<evidence type="ECO:0000256" key="5">
    <source>
        <dbReference type="ARBA" id="ARBA00023136"/>
    </source>
</evidence>
<accession>B7PSI1</accession>
<dbReference type="EMBL" id="ABJB010352139">
    <property type="status" value="NOT_ANNOTATED_CDS"/>
    <property type="molecule type" value="Genomic_DNA"/>
</dbReference>
<dbReference type="STRING" id="6945.B7PSI1"/>
<feature type="coiled-coil region" evidence="6">
    <location>
        <begin position="602"/>
        <end position="647"/>
    </location>
</feature>
<proteinExistence type="evidence at protein level"/>
<evidence type="ECO:0007829" key="12">
    <source>
        <dbReference type="PeptideAtlas" id="B7PSI1"/>
    </source>
</evidence>
<dbReference type="OrthoDB" id="9898580at2759"/>
<dbReference type="HOGENOM" id="CLU_020679_0_0_1"/>
<evidence type="ECO:0000259" key="8">
    <source>
        <dbReference type="PROSITE" id="PS50913"/>
    </source>
</evidence>
<sequence length="706" mass="79613">MASIPDKANRRELCEIICTQKEKIQRYEARLGDLVRAYKGLQKEKDALEVSLKALTSQKPAEPQLSSSDVDVRKNVPERADATPRASGNVTDGGDQQQQDQLATLSQALSTLSEEKARVEAAFQGDRRRLIQEKEAALRQAEEAQRAASELTAALETKLSEMRAKLREEQTGREREQTDHAAMLRELQRLLAEERTTREGLEDKLEEATRRAAQNDVETDNKMELKVKRVATKKWLRTIKMWLRSSFSDSLMAVSVSHNSHAFGTDCRPSQCQHQAALEKEQDRAGRSQVHLQQQTTGSEARVASLESRLQELSQAVGSYDRLRMQDRAAIQRLKERLSQLAQENAALASAAGNAARGSDSNLDVNTLLERFGKLRSLLKEANKNAEKPVDLIGELLFSLHLECCIVRLELQARDCVKLQGQECTAELDRLRQQVKELQGQLRSQRGRHEAQEQASRETILQLQLPLIGVADSFQHALSEAELRHRLDCQRLESAWSNKLSELESLMHAQRERSLALVEEKDRELQALRASGGRRVSDEYSWQLPRNLDGNLEVGMPASKRVALIAPCREAGPRLAASCHHSGVEYQLLHSAQELARKDALLLRALREKRDAESALRDLQRSVLAKEQKDQQEREALRQRLSQLENLPGPDEGGGVNLQYLKNVVLQYLLCGEAPARKHMLNAIAVGLRFTPQEAQLARQASQFWW</sequence>
<keyword evidence="12" id="KW-1267">Proteomics identification</keyword>
<gene>
    <name evidence="9" type="ORF">IscW_ISCW019493</name>
</gene>
<reference evidence="10" key="2">
    <citation type="submission" date="2020-05" db="UniProtKB">
        <authorList>
            <consortium name="EnsemblMetazoa"/>
        </authorList>
    </citation>
    <scope>IDENTIFICATION</scope>
    <source>
        <strain evidence="10">wikel</strain>
    </source>
</reference>
<dbReference type="EnsemblMetazoa" id="ISCW019493-RA">
    <property type="protein sequence ID" value="ISCW019493-PA"/>
    <property type="gene ID" value="ISCW019493"/>
</dbReference>
<feature type="coiled-coil region" evidence="6">
    <location>
        <begin position="102"/>
        <end position="218"/>
    </location>
</feature>
<feature type="coiled-coil region" evidence="6">
    <location>
        <begin position="324"/>
        <end position="351"/>
    </location>
</feature>
<dbReference type="VEuPathDB" id="VectorBase:ISCP_008634"/>
<dbReference type="Gene3D" id="1.10.220.60">
    <property type="entry name" value="GRIP domain"/>
    <property type="match status" value="1"/>
</dbReference>
<dbReference type="SMART" id="SM00755">
    <property type="entry name" value="Grip"/>
    <property type="match status" value="1"/>
</dbReference>
<dbReference type="EMBL" id="ABJB010059589">
    <property type="status" value="NOT_ANNOTATED_CDS"/>
    <property type="molecule type" value="Genomic_DNA"/>
</dbReference>
<dbReference type="EMBL" id="DS778961">
    <property type="protein sequence ID" value="EEC09553.1"/>
    <property type="molecule type" value="Genomic_DNA"/>
</dbReference>
<dbReference type="FunCoup" id="B7PSI1">
    <property type="interactions" value="786"/>
</dbReference>
<dbReference type="InParanoid" id="B7PSI1"/>
<evidence type="ECO:0000313" key="9">
    <source>
        <dbReference type="EMBL" id="EEC09553.1"/>
    </source>
</evidence>
<dbReference type="VEuPathDB" id="VectorBase:ISCW019493"/>
<keyword evidence="4 6" id="KW-0175">Coiled coil</keyword>
<protein>
    <submittedName>
        <fullName evidence="9 10">Muscle myosin heavy chain, putative</fullName>
    </submittedName>
</protein>
<dbReference type="PANTHER" id="PTHR23157">
    <property type="entry name" value="GRIP AND COILED-COIL DOMAIN-CONTAINING PROTEIN 1"/>
    <property type="match status" value="1"/>
</dbReference>
<keyword evidence="5" id="KW-0472">Membrane</keyword>
<dbReference type="EMBL" id="ABJB010212299">
    <property type="status" value="NOT_ANNOTATED_CDS"/>
    <property type="molecule type" value="Genomic_DNA"/>
</dbReference>
<name>B7PSI1_IXOSC</name>
<evidence type="ECO:0000313" key="11">
    <source>
        <dbReference type="Proteomes" id="UP000001555"/>
    </source>
</evidence>
<evidence type="ECO:0000256" key="4">
    <source>
        <dbReference type="ARBA" id="ARBA00023054"/>
    </source>
</evidence>
<feature type="domain" description="GRIP" evidence="8">
    <location>
        <begin position="651"/>
        <end position="701"/>
    </location>
</feature>